<keyword evidence="1" id="KW-0677">Repeat</keyword>
<dbReference type="SUPFAM" id="SSF54928">
    <property type="entry name" value="RNA-binding domain, RBD"/>
    <property type="match status" value="1"/>
</dbReference>
<proteinExistence type="predicted"/>
<evidence type="ECO:0000256" key="1">
    <source>
        <dbReference type="ARBA" id="ARBA00022737"/>
    </source>
</evidence>
<sequence length="192" mass="20362">MAKRKGAAAPKAKAKAKSAKKARAPREEDDDLSDGWEDAGSAAEAEDDEDSAGSDEVSVLGGSKFGRVVSGQAEHGNSNSSQVFVGGLPWSATEEQLRKFFAKYGEIAEVSLPAKTAYVKFKKQEAARAAIESDGTAFGDNTLKVNQRVSKGLGKGERKAEKVDFRGKRKAKGKGKGKAKKTKKDRAGKSPD</sequence>
<evidence type="ECO:0000256" key="3">
    <source>
        <dbReference type="PROSITE-ProRule" id="PRU00176"/>
    </source>
</evidence>
<feature type="compositionally biased region" description="Acidic residues" evidence="4">
    <location>
        <begin position="44"/>
        <end position="53"/>
    </location>
</feature>
<feature type="compositionally biased region" description="Basic and acidic residues" evidence="4">
    <location>
        <begin position="154"/>
        <end position="166"/>
    </location>
</feature>
<gene>
    <name evidence="6" type="ORF">PCOR1329_LOCUS65251</name>
</gene>
<evidence type="ECO:0000256" key="2">
    <source>
        <dbReference type="ARBA" id="ARBA00022884"/>
    </source>
</evidence>
<dbReference type="CDD" id="cd00590">
    <property type="entry name" value="RRM_SF"/>
    <property type="match status" value="1"/>
</dbReference>
<feature type="compositionally biased region" description="Basic residues" evidence="4">
    <location>
        <begin position="167"/>
        <end position="184"/>
    </location>
</feature>
<feature type="compositionally biased region" description="Acidic residues" evidence="4">
    <location>
        <begin position="27"/>
        <end position="37"/>
    </location>
</feature>
<feature type="compositionally biased region" description="Basic residues" evidence="4">
    <location>
        <begin position="1"/>
        <end position="23"/>
    </location>
</feature>
<dbReference type="Proteomes" id="UP001189429">
    <property type="component" value="Unassembled WGS sequence"/>
</dbReference>
<keyword evidence="2 3" id="KW-0694">RNA-binding</keyword>
<feature type="region of interest" description="Disordered" evidence="4">
    <location>
        <begin position="1"/>
        <end position="59"/>
    </location>
</feature>
<dbReference type="Pfam" id="PF00076">
    <property type="entry name" value="RRM_1"/>
    <property type="match status" value="1"/>
</dbReference>
<comment type="caution">
    <text evidence="6">The sequence shown here is derived from an EMBL/GenBank/DDBJ whole genome shotgun (WGS) entry which is preliminary data.</text>
</comment>
<feature type="region of interest" description="Disordered" evidence="4">
    <location>
        <begin position="149"/>
        <end position="192"/>
    </location>
</feature>
<evidence type="ECO:0000313" key="6">
    <source>
        <dbReference type="EMBL" id="CAK0882865.1"/>
    </source>
</evidence>
<dbReference type="PROSITE" id="PS50102">
    <property type="entry name" value="RRM"/>
    <property type="match status" value="1"/>
</dbReference>
<reference evidence="6" key="1">
    <citation type="submission" date="2023-10" db="EMBL/GenBank/DDBJ databases">
        <authorList>
            <person name="Chen Y."/>
            <person name="Shah S."/>
            <person name="Dougan E. K."/>
            <person name="Thang M."/>
            <person name="Chan C."/>
        </authorList>
    </citation>
    <scope>NUCLEOTIDE SEQUENCE [LARGE SCALE GENOMIC DNA]</scope>
</reference>
<accession>A0ABN9W9G2</accession>
<dbReference type="Gene3D" id="3.30.70.330">
    <property type="match status" value="1"/>
</dbReference>
<dbReference type="PANTHER" id="PTHR23236:SF119">
    <property type="entry name" value="NUCLEAR RNA-BINDING PROTEIN SART-3"/>
    <property type="match status" value="1"/>
</dbReference>
<evidence type="ECO:0000259" key="5">
    <source>
        <dbReference type="PROSITE" id="PS50102"/>
    </source>
</evidence>
<name>A0ABN9W9G2_9DINO</name>
<evidence type="ECO:0000256" key="4">
    <source>
        <dbReference type="SAM" id="MobiDB-lite"/>
    </source>
</evidence>
<dbReference type="SMART" id="SM00360">
    <property type="entry name" value="RRM"/>
    <property type="match status" value="1"/>
</dbReference>
<organism evidence="6 7">
    <name type="scientific">Prorocentrum cordatum</name>
    <dbReference type="NCBI Taxonomy" id="2364126"/>
    <lineage>
        <taxon>Eukaryota</taxon>
        <taxon>Sar</taxon>
        <taxon>Alveolata</taxon>
        <taxon>Dinophyceae</taxon>
        <taxon>Prorocentrales</taxon>
        <taxon>Prorocentraceae</taxon>
        <taxon>Prorocentrum</taxon>
    </lineage>
</organism>
<dbReference type="InterPro" id="IPR000504">
    <property type="entry name" value="RRM_dom"/>
</dbReference>
<dbReference type="EMBL" id="CAUYUJ010018348">
    <property type="protein sequence ID" value="CAK0882865.1"/>
    <property type="molecule type" value="Genomic_DNA"/>
</dbReference>
<dbReference type="InterPro" id="IPR035979">
    <property type="entry name" value="RBD_domain_sf"/>
</dbReference>
<feature type="domain" description="RRM" evidence="5">
    <location>
        <begin position="81"/>
        <end position="150"/>
    </location>
</feature>
<evidence type="ECO:0000313" key="7">
    <source>
        <dbReference type="Proteomes" id="UP001189429"/>
    </source>
</evidence>
<dbReference type="PANTHER" id="PTHR23236">
    <property type="entry name" value="EUKARYOTIC TRANSLATION INITIATION FACTOR 4B/4H"/>
    <property type="match status" value="1"/>
</dbReference>
<protein>
    <recommendedName>
        <fullName evidence="5">RRM domain-containing protein</fullName>
    </recommendedName>
</protein>
<keyword evidence="7" id="KW-1185">Reference proteome</keyword>
<dbReference type="InterPro" id="IPR012677">
    <property type="entry name" value="Nucleotide-bd_a/b_plait_sf"/>
</dbReference>